<feature type="transmembrane region" description="Helical" evidence="4">
    <location>
        <begin position="388"/>
        <end position="406"/>
    </location>
</feature>
<dbReference type="CDD" id="cd17491">
    <property type="entry name" value="MFS_MFSD12"/>
    <property type="match status" value="1"/>
</dbReference>
<dbReference type="GO" id="GO:0048021">
    <property type="term" value="P:regulation of melanin biosynthetic process"/>
    <property type="evidence" value="ECO:0007669"/>
    <property type="project" value="TreeGrafter"/>
</dbReference>
<dbReference type="Pfam" id="PF13347">
    <property type="entry name" value="MFS_2"/>
    <property type="match status" value="2"/>
</dbReference>
<comment type="caution">
    <text evidence="5">The sequence shown here is derived from an EMBL/GenBank/DDBJ whole genome shotgun (WGS) entry which is preliminary data.</text>
</comment>
<organism evidence="5 6">
    <name type="scientific">Dissostichus mawsoni</name>
    <name type="common">Antarctic cod</name>
    <dbReference type="NCBI Taxonomy" id="36200"/>
    <lineage>
        <taxon>Eukaryota</taxon>
        <taxon>Metazoa</taxon>
        <taxon>Chordata</taxon>
        <taxon>Craniata</taxon>
        <taxon>Vertebrata</taxon>
        <taxon>Euteleostomi</taxon>
        <taxon>Actinopterygii</taxon>
        <taxon>Neopterygii</taxon>
        <taxon>Teleostei</taxon>
        <taxon>Neoteleostei</taxon>
        <taxon>Acanthomorphata</taxon>
        <taxon>Eupercaria</taxon>
        <taxon>Perciformes</taxon>
        <taxon>Notothenioidei</taxon>
        <taxon>Nototheniidae</taxon>
        <taxon>Dissostichus</taxon>
    </lineage>
</organism>
<dbReference type="InterPro" id="IPR036259">
    <property type="entry name" value="MFS_trans_sf"/>
</dbReference>
<dbReference type="EMBL" id="JAAKFY010000004">
    <property type="protein sequence ID" value="KAF3858840.1"/>
    <property type="molecule type" value="Genomic_DNA"/>
</dbReference>
<dbReference type="AlphaFoldDB" id="A0A7J5ZB97"/>
<dbReference type="Proteomes" id="UP000518266">
    <property type="component" value="Unassembled WGS sequence"/>
</dbReference>
<keyword evidence="4" id="KW-0812">Transmembrane</keyword>
<dbReference type="OrthoDB" id="1730117at2759"/>
<dbReference type="PANTHER" id="PTHR11328">
    <property type="entry name" value="MAJOR FACILITATOR SUPERFAMILY DOMAIN-CONTAINING PROTEIN"/>
    <property type="match status" value="1"/>
</dbReference>
<feature type="transmembrane region" description="Helical" evidence="4">
    <location>
        <begin position="353"/>
        <end position="376"/>
    </location>
</feature>
<reference evidence="5 6" key="1">
    <citation type="submission" date="2020-03" db="EMBL/GenBank/DDBJ databases">
        <title>Dissostichus mawsoni Genome sequencing and assembly.</title>
        <authorList>
            <person name="Park H."/>
        </authorList>
    </citation>
    <scope>NUCLEOTIDE SEQUENCE [LARGE SCALE GENOMIC DNA]</scope>
    <source>
        <strain evidence="5">DM0001</strain>
        <tissue evidence="5">Muscle</tissue>
    </source>
</reference>
<proteinExistence type="inferred from homology"/>
<evidence type="ECO:0000256" key="2">
    <source>
        <dbReference type="ARBA" id="ARBA00008335"/>
    </source>
</evidence>
<accession>A0A7J5ZB97</accession>
<evidence type="ECO:0000313" key="5">
    <source>
        <dbReference type="EMBL" id="KAF3858840.1"/>
    </source>
</evidence>
<gene>
    <name evidence="5" type="ORF">F7725_012041</name>
</gene>
<dbReference type="PANTHER" id="PTHR11328:SF28">
    <property type="entry name" value="MAJOR FACILITATOR SUPERFAMILY DOMAIN-CONTAINING PROTEIN 12"/>
    <property type="match status" value="1"/>
</dbReference>
<evidence type="ECO:0000313" key="6">
    <source>
        <dbReference type="Proteomes" id="UP000518266"/>
    </source>
</evidence>
<feature type="transmembrane region" description="Helical" evidence="4">
    <location>
        <begin position="279"/>
        <end position="298"/>
    </location>
</feature>
<dbReference type="GO" id="GO:0015293">
    <property type="term" value="F:symporter activity"/>
    <property type="evidence" value="ECO:0007669"/>
    <property type="project" value="InterPro"/>
</dbReference>
<name>A0A7J5ZB97_DISMA</name>
<dbReference type="GO" id="GO:0043474">
    <property type="term" value="P:pigment metabolic process involved in pigmentation"/>
    <property type="evidence" value="ECO:0007669"/>
    <property type="project" value="TreeGrafter"/>
</dbReference>
<evidence type="ECO:0008006" key="7">
    <source>
        <dbReference type="Google" id="ProtNLM"/>
    </source>
</evidence>
<sequence>MSDDQRSLPPLLKLSYAVGHVLNDLCASMWFTYLLVFYHSVLGFQSTYAGVLLLVGQIADGICTPLIGYESDRTPGCGNYGKRKTWHLVAGSAAAEPGVAGAAAAPAGAPGAAEEVGMHIVRDETGTVESVVSVRGKHLETGKRVGDDVAGQVRTAAVGQVEAVGTQQGLPVLVSFAFIFNQCLGCGPQTPQWASLTFFLPFIIVFQFGWAATQISHLSLIPELVSCEHAKVELTAYRYAFTVIANITVYAVAYLLFHVQAGEDEDALGPLDIPVFRNLALIVLGIGALFSLFFHLGIKEKSTGAAGEAGGEEGRKRVEEEEEEDEEGERRPLLPATSSSLLQWKCWLQQPSFYQVALLYMSTRLIVNLSQTYISMYLINTLGLPKKFIATIPLVMFLSGFLSSFIMKPVSKLIGKSLTYFLGLLLIMAFSYWVLLEGQMGQQVYGAAVLGGGVRHHPGHITVHDRGAHWRADGSQSGAFVYGAMSFTDKVANGIAVMIIQTLHPCQIRPRESLHLRRAGVHLLLAAVPQLQQPVVFVGAEVGEVSQQPVGQPLVPQHPRPPGLGQHGVVGPVVAHPLLAAVRPLVVGAPERGIKADAVTELLNASHTHEHTLVSLTFEQVVVGVLQQTVDVQRDEELGPQRVPVQVGGQSEGDLQHGDQQEAAGRRLPVPALNLTEKT</sequence>
<feature type="transmembrane region" description="Helical" evidence="4">
    <location>
        <begin position="236"/>
        <end position="259"/>
    </location>
</feature>
<feature type="region of interest" description="Disordered" evidence="3">
    <location>
        <begin position="304"/>
        <end position="332"/>
    </location>
</feature>
<keyword evidence="6" id="KW-1185">Reference proteome</keyword>
<keyword evidence="4" id="KW-0472">Membrane</keyword>
<dbReference type="InterPro" id="IPR039672">
    <property type="entry name" value="MFS_2"/>
</dbReference>
<dbReference type="Gene3D" id="1.20.1250.20">
    <property type="entry name" value="MFS general substrate transporter like domains"/>
    <property type="match status" value="1"/>
</dbReference>
<keyword evidence="4" id="KW-1133">Transmembrane helix</keyword>
<evidence type="ECO:0000256" key="4">
    <source>
        <dbReference type="SAM" id="Phobius"/>
    </source>
</evidence>
<comment type="similarity">
    <text evidence="2">Belongs to the major facilitator superfamily.</text>
</comment>
<feature type="transmembrane region" description="Helical" evidence="4">
    <location>
        <begin position="418"/>
        <end position="435"/>
    </location>
</feature>
<evidence type="ECO:0000256" key="3">
    <source>
        <dbReference type="SAM" id="MobiDB-lite"/>
    </source>
</evidence>
<evidence type="ECO:0000256" key="1">
    <source>
        <dbReference type="ARBA" id="ARBA00004141"/>
    </source>
</evidence>
<dbReference type="GO" id="GO:0008643">
    <property type="term" value="P:carbohydrate transport"/>
    <property type="evidence" value="ECO:0007669"/>
    <property type="project" value="InterPro"/>
</dbReference>
<dbReference type="SUPFAM" id="SSF103473">
    <property type="entry name" value="MFS general substrate transporter"/>
    <property type="match status" value="1"/>
</dbReference>
<comment type="subcellular location">
    <subcellularLocation>
        <location evidence="1">Membrane</location>
        <topology evidence="1">Multi-pass membrane protein</topology>
    </subcellularLocation>
</comment>
<protein>
    <recommendedName>
        <fullName evidence="7">Major facilitator superfamily domain containing 12</fullName>
    </recommendedName>
</protein>
<dbReference type="GO" id="GO:0005886">
    <property type="term" value="C:plasma membrane"/>
    <property type="evidence" value="ECO:0007669"/>
    <property type="project" value="TreeGrafter"/>
</dbReference>
<feature type="region of interest" description="Disordered" evidence="3">
    <location>
        <begin position="637"/>
        <end position="679"/>
    </location>
</feature>